<feature type="compositionally biased region" description="Polar residues" evidence="1">
    <location>
        <begin position="31"/>
        <end position="53"/>
    </location>
</feature>
<gene>
    <name evidence="2" type="ORF">AAF712_009466</name>
</gene>
<evidence type="ECO:0000313" key="3">
    <source>
        <dbReference type="Proteomes" id="UP001437256"/>
    </source>
</evidence>
<accession>A0ABR2ZRX8</accession>
<protein>
    <submittedName>
        <fullName evidence="2">Uncharacterized protein</fullName>
    </submittedName>
</protein>
<feature type="region of interest" description="Disordered" evidence="1">
    <location>
        <begin position="1"/>
        <end position="153"/>
    </location>
</feature>
<evidence type="ECO:0000313" key="2">
    <source>
        <dbReference type="EMBL" id="KAL0063609.1"/>
    </source>
</evidence>
<feature type="region of interest" description="Disordered" evidence="1">
    <location>
        <begin position="225"/>
        <end position="277"/>
    </location>
</feature>
<organism evidence="2 3">
    <name type="scientific">Marasmius tenuissimus</name>
    <dbReference type="NCBI Taxonomy" id="585030"/>
    <lineage>
        <taxon>Eukaryota</taxon>
        <taxon>Fungi</taxon>
        <taxon>Dikarya</taxon>
        <taxon>Basidiomycota</taxon>
        <taxon>Agaricomycotina</taxon>
        <taxon>Agaricomycetes</taxon>
        <taxon>Agaricomycetidae</taxon>
        <taxon>Agaricales</taxon>
        <taxon>Marasmiineae</taxon>
        <taxon>Marasmiaceae</taxon>
        <taxon>Marasmius</taxon>
    </lineage>
</organism>
<dbReference type="EMBL" id="JBBXMP010000077">
    <property type="protein sequence ID" value="KAL0063609.1"/>
    <property type="molecule type" value="Genomic_DNA"/>
</dbReference>
<sequence length="292" mass="32587">MQNPSQLRRVRRPMPPLQSQPRGPAHVRTPAYSNSPRHFPSHSSGSQGMTPQVQPRLASPSDADWSEPYTPGPITPGSSAAAFGYPQPTKMAAPTTASRDPQLVIRSYLREAPTRTTTRAPPPGVTRNQAQAQVHPRPRARVEAPPSKASVIQHDQRQELYWIDTWGEQSPHLKERYQPYLVPVRAEESEYDPDYPYVCAKMDARDRKRIQDWAIKVRAGSKRDLYSGGYEHEDDHPTSGCGEGDAVDGDGDSRDGDDEMIGRSIGDRGRVRVDKTSRAAAMKVKETVCRRK</sequence>
<feature type="compositionally biased region" description="Basic and acidic residues" evidence="1">
    <location>
        <begin position="265"/>
        <end position="277"/>
    </location>
</feature>
<reference evidence="2 3" key="1">
    <citation type="submission" date="2024-05" db="EMBL/GenBank/DDBJ databases">
        <title>A draft genome resource for the thread blight pathogen Marasmius tenuissimus strain MS-2.</title>
        <authorList>
            <person name="Yulfo-Soto G.E."/>
            <person name="Baruah I.K."/>
            <person name="Amoako-Attah I."/>
            <person name="Bukari Y."/>
            <person name="Meinhardt L.W."/>
            <person name="Bailey B.A."/>
            <person name="Cohen S.P."/>
        </authorList>
    </citation>
    <scope>NUCLEOTIDE SEQUENCE [LARGE SCALE GENOMIC DNA]</scope>
    <source>
        <strain evidence="2 3">MS-2</strain>
    </source>
</reference>
<proteinExistence type="predicted"/>
<dbReference type="Proteomes" id="UP001437256">
    <property type="component" value="Unassembled WGS sequence"/>
</dbReference>
<name>A0ABR2ZRX8_9AGAR</name>
<feature type="compositionally biased region" description="Acidic residues" evidence="1">
    <location>
        <begin position="245"/>
        <end position="259"/>
    </location>
</feature>
<feature type="compositionally biased region" description="Basic and acidic residues" evidence="1">
    <location>
        <begin position="225"/>
        <end position="237"/>
    </location>
</feature>
<keyword evidence="3" id="KW-1185">Reference proteome</keyword>
<evidence type="ECO:0000256" key="1">
    <source>
        <dbReference type="SAM" id="MobiDB-lite"/>
    </source>
</evidence>
<comment type="caution">
    <text evidence="2">The sequence shown here is derived from an EMBL/GenBank/DDBJ whole genome shotgun (WGS) entry which is preliminary data.</text>
</comment>